<organism evidence="2 3">
    <name type="scientific">Stenomitos frigidus AS-A4</name>
    <dbReference type="NCBI Taxonomy" id="2933935"/>
    <lineage>
        <taxon>Bacteria</taxon>
        <taxon>Bacillati</taxon>
        <taxon>Cyanobacteriota</taxon>
        <taxon>Cyanophyceae</taxon>
        <taxon>Leptolyngbyales</taxon>
        <taxon>Leptolyngbyaceae</taxon>
        <taxon>Stenomitos</taxon>
    </lineage>
</organism>
<name>A0ABV0KR78_9CYAN</name>
<comment type="caution">
    <text evidence="2">The sequence shown here is derived from an EMBL/GenBank/DDBJ whole genome shotgun (WGS) entry which is preliminary data.</text>
</comment>
<dbReference type="Proteomes" id="UP001476950">
    <property type="component" value="Unassembled WGS sequence"/>
</dbReference>
<evidence type="ECO:0000313" key="3">
    <source>
        <dbReference type="Proteomes" id="UP001476950"/>
    </source>
</evidence>
<accession>A0ABV0KR78</accession>
<keyword evidence="1" id="KW-0472">Membrane</keyword>
<sequence>MTRLRWTQVWHSLGLEFWLALPLLGLGFWLSSGLLTDRMLVRSNRTTVYLQGDRQQQQQPPRTVESITVIIKPQQNLSTITIETANSALKQLRFEFPTTEPAQIEAAISRELGLPRDRVRSLVRYRSE</sequence>
<keyword evidence="3" id="KW-1185">Reference proteome</keyword>
<keyword evidence="1" id="KW-0812">Transmembrane</keyword>
<keyword evidence="1" id="KW-1133">Transmembrane helix</keyword>
<protein>
    <submittedName>
        <fullName evidence="2">Uncharacterized protein</fullName>
    </submittedName>
</protein>
<feature type="transmembrane region" description="Helical" evidence="1">
    <location>
        <begin position="15"/>
        <end position="35"/>
    </location>
</feature>
<dbReference type="EMBL" id="JAMPLM010000043">
    <property type="protein sequence ID" value="MEP1061734.1"/>
    <property type="molecule type" value="Genomic_DNA"/>
</dbReference>
<reference evidence="2 3" key="1">
    <citation type="submission" date="2022-04" db="EMBL/GenBank/DDBJ databases">
        <title>Positive selection, recombination, and allopatry shape intraspecific diversity of widespread and dominant cyanobacteria.</title>
        <authorList>
            <person name="Wei J."/>
            <person name="Shu W."/>
            <person name="Hu C."/>
        </authorList>
    </citation>
    <scope>NUCLEOTIDE SEQUENCE [LARGE SCALE GENOMIC DNA]</scope>
    <source>
        <strain evidence="2 3">AS-A4</strain>
    </source>
</reference>
<proteinExistence type="predicted"/>
<dbReference type="RefSeq" id="WP_190451703.1">
    <property type="nucleotide sequence ID" value="NZ_JAMPLM010000043.1"/>
</dbReference>
<gene>
    <name evidence="2" type="ORF">NDI38_25510</name>
</gene>
<evidence type="ECO:0000313" key="2">
    <source>
        <dbReference type="EMBL" id="MEP1061734.1"/>
    </source>
</evidence>
<evidence type="ECO:0000256" key="1">
    <source>
        <dbReference type="SAM" id="Phobius"/>
    </source>
</evidence>